<accession>A0AAW8YNK1</accession>
<dbReference type="RefSeq" id="WP_032540532.1">
    <property type="nucleotide sequence ID" value="NZ_CP035154.1"/>
</dbReference>
<dbReference type="Proteomes" id="UP001280415">
    <property type="component" value="Unassembled WGS sequence"/>
</dbReference>
<evidence type="ECO:0000313" key="1">
    <source>
        <dbReference type="EMBL" id="MDV2911441.1"/>
    </source>
</evidence>
<dbReference type="EMBL" id="JAWJAX010000006">
    <property type="protein sequence ID" value="MDV2911441.1"/>
    <property type="molecule type" value="Genomic_DNA"/>
</dbReference>
<reference evidence="1" key="2">
    <citation type="submission" date="2023-10" db="EMBL/GenBank/DDBJ databases">
        <authorList>
            <person name="Khurajog B."/>
        </authorList>
    </citation>
    <scope>NUCLEOTIDE SEQUENCE</scope>
    <source>
        <strain evidence="1">BF14</strain>
    </source>
</reference>
<comment type="caution">
    <text evidence="1">The sequence shown here is derived from an EMBL/GenBank/DDBJ whole genome shotgun (WGS) entry which is preliminary data.</text>
</comment>
<gene>
    <name evidence="1" type="ORF">R0H03_06150</name>
</gene>
<evidence type="ECO:0000313" key="2">
    <source>
        <dbReference type="Proteomes" id="UP001280415"/>
    </source>
</evidence>
<dbReference type="AlphaFoldDB" id="A0AAW8YNK1"/>
<sequence>MDQKMSEKEKTLIRQALDSGMTFDEIMDCLERSDEGDYAEISYSTDSGKAYLMGNGEAILKGIIALINQFINSAPVQTRGRIINELDNNMLNRSMEWVTRDKAEHSCMNNVDEKDFPNELKEVFKDIFEDRFGGK</sequence>
<reference evidence="1" key="1">
    <citation type="journal article" date="2023" name="PeerJ">
        <title>Selection and evaluation of lactic acid bacteria from chicken feces in Thailand as potential probiotics.</title>
        <authorList>
            <person name="Khurajog B."/>
            <person name="Disastra Y."/>
            <person name="Lawwyne L.D."/>
            <person name="Sirichokchatchawan W."/>
            <person name="Niyomtham W."/>
            <person name="Yindee J."/>
            <person name="Hampson D.J."/>
            <person name="Prapasarakul N."/>
        </authorList>
    </citation>
    <scope>NUCLEOTIDE SEQUENCE</scope>
    <source>
        <strain evidence="1">BF14</strain>
    </source>
</reference>
<proteinExistence type="predicted"/>
<protein>
    <submittedName>
        <fullName evidence="1">Uncharacterized protein</fullName>
    </submittedName>
</protein>
<organism evidence="1 2">
    <name type="scientific">Pediococcus acidilactici</name>
    <dbReference type="NCBI Taxonomy" id="1254"/>
    <lineage>
        <taxon>Bacteria</taxon>
        <taxon>Bacillati</taxon>
        <taxon>Bacillota</taxon>
        <taxon>Bacilli</taxon>
        <taxon>Lactobacillales</taxon>
        <taxon>Lactobacillaceae</taxon>
        <taxon>Pediococcus</taxon>
        <taxon>Pediococcus acidilactici group</taxon>
    </lineage>
</organism>
<name>A0AAW8YNK1_PEDAC</name>